<feature type="region of interest" description="Disordered" evidence="1">
    <location>
        <begin position="48"/>
        <end position="67"/>
    </location>
</feature>
<evidence type="ECO:0000256" key="1">
    <source>
        <dbReference type="SAM" id="MobiDB-lite"/>
    </source>
</evidence>
<dbReference type="Proteomes" id="UP000837857">
    <property type="component" value="Chromosome 7"/>
</dbReference>
<accession>A0ABN8J787</accession>
<protein>
    <submittedName>
        <fullName evidence="2">Uncharacterized protein</fullName>
    </submittedName>
</protein>
<proteinExistence type="predicted"/>
<evidence type="ECO:0000313" key="2">
    <source>
        <dbReference type="EMBL" id="CAH2072952.1"/>
    </source>
</evidence>
<organism evidence="2 3">
    <name type="scientific">Iphiclides podalirius</name>
    <name type="common">scarce swallowtail</name>
    <dbReference type="NCBI Taxonomy" id="110791"/>
    <lineage>
        <taxon>Eukaryota</taxon>
        <taxon>Metazoa</taxon>
        <taxon>Ecdysozoa</taxon>
        <taxon>Arthropoda</taxon>
        <taxon>Hexapoda</taxon>
        <taxon>Insecta</taxon>
        <taxon>Pterygota</taxon>
        <taxon>Neoptera</taxon>
        <taxon>Endopterygota</taxon>
        <taxon>Lepidoptera</taxon>
        <taxon>Glossata</taxon>
        <taxon>Ditrysia</taxon>
        <taxon>Papilionoidea</taxon>
        <taxon>Papilionidae</taxon>
        <taxon>Papilioninae</taxon>
        <taxon>Iphiclides</taxon>
    </lineage>
</organism>
<gene>
    <name evidence="2" type="ORF">IPOD504_LOCUS15412</name>
</gene>
<feature type="non-terminal residue" evidence="2">
    <location>
        <position position="67"/>
    </location>
</feature>
<evidence type="ECO:0000313" key="3">
    <source>
        <dbReference type="Proteomes" id="UP000837857"/>
    </source>
</evidence>
<dbReference type="EMBL" id="OW152819">
    <property type="protein sequence ID" value="CAH2072952.1"/>
    <property type="molecule type" value="Genomic_DNA"/>
</dbReference>
<keyword evidence="3" id="KW-1185">Reference proteome</keyword>
<sequence>MQRPLAIRPGRSTAVSTCAVSHYMDTRISGGRNDVALPALAHKGPAPTCYERPQLEGRQHLGKARTY</sequence>
<reference evidence="2" key="1">
    <citation type="submission" date="2022-03" db="EMBL/GenBank/DDBJ databases">
        <authorList>
            <person name="Martin H S."/>
        </authorList>
    </citation>
    <scope>NUCLEOTIDE SEQUENCE</scope>
</reference>
<name>A0ABN8J787_9NEOP</name>